<evidence type="ECO:0000256" key="3">
    <source>
        <dbReference type="ARBA" id="ARBA00022741"/>
    </source>
</evidence>
<dbReference type="PROSITE" id="PS50893">
    <property type="entry name" value="ABC_TRANSPORTER_2"/>
    <property type="match status" value="1"/>
</dbReference>
<evidence type="ECO:0000256" key="6">
    <source>
        <dbReference type="ARBA" id="ARBA00022967"/>
    </source>
</evidence>
<keyword evidence="5" id="KW-0067">ATP-binding</keyword>
<evidence type="ECO:0000313" key="10">
    <source>
        <dbReference type="Proteomes" id="UP001410394"/>
    </source>
</evidence>
<comment type="caution">
    <text evidence="9">The sequence shown here is derived from an EMBL/GenBank/DDBJ whole genome shotgun (WGS) entry which is preliminary data.</text>
</comment>
<dbReference type="InterPro" id="IPR003439">
    <property type="entry name" value="ABC_transporter-like_ATP-bd"/>
</dbReference>
<dbReference type="Pfam" id="PF00005">
    <property type="entry name" value="ABC_tran"/>
    <property type="match status" value="1"/>
</dbReference>
<dbReference type="PANTHER" id="PTHR43499">
    <property type="entry name" value="ABC TRANSPORTER I FAMILY MEMBER 1"/>
    <property type="match status" value="1"/>
</dbReference>
<dbReference type="NCBIfam" id="TIGR01189">
    <property type="entry name" value="ccmA"/>
    <property type="match status" value="1"/>
</dbReference>
<name>A0ABU9Z1J6_9RHOO</name>
<keyword evidence="1" id="KW-0813">Transport</keyword>
<dbReference type="RefSeq" id="WP_345920624.1">
    <property type="nucleotide sequence ID" value="NZ_JBDIVE010000009.1"/>
</dbReference>
<dbReference type="PROSITE" id="PS00211">
    <property type="entry name" value="ABC_TRANSPORTER_1"/>
    <property type="match status" value="1"/>
</dbReference>
<gene>
    <name evidence="9" type="primary">ccmA</name>
    <name evidence="9" type="ORF">ABDB84_15315</name>
</gene>
<sequence length="206" mass="22190">MLEAHDLACLRGDRLLFRRLGFSLAAGELLRVAGPNGSGKTSLLRILSGLASAETGSLHWRGQDTRREREAWHAELIYLGHAPALSELLTPLENLRFAAAAEGIEASTAACRDALQRIGLERQLGLPCRVLSQGQRRRVALARLLLPRSRAVWILDEPFAALDVTAVSALSERIAAHAAAGGMAIFTTHQEAGLAARTLDLQDFAA</sequence>
<dbReference type="InterPro" id="IPR027417">
    <property type="entry name" value="P-loop_NTPase"/>
</dbReference>
<accession>A0ABU9Z1J6</accession>
<keyword evidence="3" id="KW-0547">Nucleotide-binding</keyword>
<evidence type="ECO:0000256" key="1">
    <source>
        <dbReference type="ARBA" id="ARBA00022448"/>
    </source>
</evidence>
<dbReference type="InterPro" id="IPR003593">
    <property type="entry name" value="AAA+_ATPase"/>
</dbReference>
<feature type="domain" description="ABC transporter" evidence="8">
    <location>
        <begin position="2"/>
        <end position="205"/>
    </location>
</feature>
<dbReference type="EMBL" id="JBDIVE010000009">
    <property type="protein sequence ID" value="MEN3069850.1"/>
    <property type="molecule type" value="Genomic_DNA"/>
</dbReference>
<dbReference type="PANTHER" id="PTHR43499:SF1">
    <property type="entry name" value="ABC TRANSPORTER I FAMILY MEMBER 1"/>
    <property type="match status" value="1"/>
</dbReference>
<dbReference type="NCBIfam" id="NF010061">
    <property type="entry name" value="PRK13538.1"/>
    <property type="match status" value="1"/>
</dbReference>
<dbReference type="Proteomes" id="UP001410394">
    <property type="component" value="Unassembled WGS sequence"/>
</dbReference>
<dbReference type="Gene3D" id="3.40.50.300">
    <property type="entry name" value="P-loop containing nucleotide triphosphate hydrolases"/>
    <property type="match status" value="1"/>
</dbReference>
<dbReference type="InterPro" id="IPR005895">
    <property type="entry name" value="ABC_transptr_haem_export_CcmA"/>
</dbReference>
<keyword evidence="7" id="KW-0472">Membrane</keyword>
<organism evidence="9 10">
    <name type="scientific">Uliginosibacterium sediminicola</name>
    <dbReference type="NCBI Taxonomy" id="2024550"/>
    <lineage>
        <taxon>Bacteria</taxon>
        <taxon>Pseudomonadati</taxon>
        <taxon>Pseudomonadota</taxon>
        <taxon>Betaproteobacteria</taxon>
        <taxon>Rhodocyclales</taxon>
        <taxon>Zoogloeaceae</taxon>
        <taxon>Uliginosibacterium</taxon>
    </lineage>
</organism>
<dbReference type="InterPro" id="IPR017871">
    <property type="entry name" value="ABC_transporter-like_CS"/>
</dbReference>
<evidence type="ECO:0000313" key="9">
    <source>
        <dbReference type="EMBL" id="MEN3069850.1"/>
    </source>
</evidence>
<proteinExistence type="predicted"/>
<evidence type="ECO:0000259" key="8">
    <source>
        <dbReference type="PROSITE" id="PS50893"/>
    </source>
</evidence>
<keyword evidence="4" id="KW-0201">Cytochrome c-type biogenesis</keyword>
<keyword evidence="2" id="KW-1003">Cell membrane</keyword>
<evidence type="ECO:0000256" key="7">
    <source>
        <dbReference type="ARBA" id="ARBA00023136"/>
    </source>
</evidence>
<dbReference type="SUPFAM" id="SSF52540">
    <property type="entry name" value="P-loop containing nucleoside triphosphate hydrolases"/>
    <property type="match status" value="1"/>
</dbReference>
<evidence type="ECO:0000256" key="5">
    <source>
        <dbReference type="ARBA" id="ARBA00022840"/>
    </source>
</evidence>
<evidence type="ECO:0000256" key="2">
    <source>
        <dbReference type="ARBA" id="ARBA00022475"/>
    </source>
</evidence>
<keyword evidence="6" id="KW-1278">Translocase</keyword>
<evidence type="ECO:0000256" key="4">
    <source>
        <dbReference type="ARBA" id="ARBA00022748"/>
    </source>
</evidence>
<protein>
    <submittedName>
        <fullName evidence="9">Cytochrome c biogenesis heme-transporting ATPase CcmA</fullName>
    </submittedName>
</protein>
<dbReference type="SMART" id="SM00382">
    <property type="entry name" value="AAA"/>
    <property type="match status" value="1"/>
</dbReference>
<reference evidence="9 10" key="1">
    <citation type="journal article" date="2018" name="Int. J. Syst. Evol. Microbiol.">
        <title>Uliginosibacterium sediminicola sp. nov., isolated from freshwater sediment.</title>
        <authorList>
            <person name="Hwang W.M."/>
            <person name="Kim S.M."/>
            <person name="Kang K."/>
            <person name="Ahn T.Y."/>
        </authorList>
    </citation>
    <scope>NUCLEOTIDE SEQUENCE [LARGE SCALE GENOMIC DNA]</scope>
    <source>
        <strain evidence="9 10">M1-21</strain>
    </source>
</reference>
<keyword evidence="10" id="KW-1185">Reference proteome</keyword>